<comment type="subunit">
    <text evidence="3">Homodimer.</text>
</comment>
<dbReference type="Pfam" id="PF00155">
    <property type="entry name" value="Aminotran_1_2"/>
    <property type="match status" value="1"/>
</dbReference>
<dbReference type="PANTHER" id="PTHR46383:SF3">
    <property type="entry name" value="ASPARTATE AMINOTRANSFERASE-RELATED"/>
    <property type="match status" value="1"/>
</dbReference>
<proteinExistence type="inferred from homology"/>
<keyword evidence="6" id="KW-0663">Pyridoxal phosphate</keyword>
<dbReference type="SUPFAM" id="SSF53383">
    <property type="entry name" value="PLP-dependent transferases"/>
    <property type="match status" value="1"/>
</dbReference>
<sequence>MVREYDRRRKLIVGGLNDIGLDCFNPKGAFYAFPSIKSTGLTSDEFAERLLQEQNVVTIPGDIFGDTGAGFLRCAYAASREDIKEAIDRIGIFVDGL</sequence>
<dbReference type="InterPro" id="IPR004839">
    <property type="entry name" value="Aminotransferase_I/II_large"/>
</dbReference>
<feature type="domain" description="Aminotransferase class I/classII large" evidence="7">
    <location>
        <begin position="1"/>
        <end position="90"/>
    </location>
</feature>
<dbReference type="InterPro" id="IPR050596">
    <property type="entry name" value="AspAT/PAT-like"/>
</dbReference>
<evidence type="ECO:0000313" key="9">
    <source>
        <dbReference type="Proteomes" id="UP000029859"/>
    </source>
</evidence>
<protein>
    <recommendedName>
        <fullName evidence="7">Aminotransferase class I/classII large domain-containing protein</fullName>
    </recommendedName>
</protein>
<comment type="caution">
    <text evidence="8">The sequence shown here is derived from an EMBL/GenBank/DDBJ whole genome shotgun (WGS) entry which is preliminary data.</text>
</comment>
<dbReference type="InterPro" id="IPR015422">
    <property type="entry name" value="PyrdxlP-dep_Trfase_small"/>
</dbReference>
<dbReference type="Gene3D" id="3.90.1150.10">
    <property type="entry name" value="Aspartate Aminotransferase, domain 1"/>
    <property type="match status" value="1"/>
</dbReference>
<evidence type="ECO:0000259" key="7">
    <source>
        <dbReference type="Pfam" id="PF00155"/>
    </source>
</evidence>
<dbReference type="AlphaFoldDB" id="A0A099T4X4"/>
<comment type="similarity">
    <text evidence="2">Belongs to the class-I pyridoxal-phosphate-dependent aminotransferase family.</text>
</comment>
<organism evidence="8 9">
    <name type="scientific">Methanococcoides methylutens</name>
    <dbReference type="NCBI Taxonomy" id="2226"/>
    <lineage>
        <taxon>Archaea</taxon>
        <taxon>Methanobacteriati</taxon>
        <taxon>Methanobacteriota</taxon>
        <taxon>Stenosarchaea group</taxon>
        <taxon>Methanomicrobia</taxon>
        <taxon>Methanosarcinales</taxon>
        <taxon>Methanosarcinaceae</taxon>
        <taxon>Methanococcoides</taxon>
    </lineage>
</organism>
<keyword evidence="9" id="KW-1185">Reference proteome</keyword>
<dbReference type="InterPro" id="IPR015424">
    <property type="entry name" value="PyrdxlP-dep_Trfase"/>
</dbReference>
<dbReference type="PANTHER" id="PTHR46383">
    <property type="entry name" value="ASPARTATE AMINOTRANSFERASE"/>
    <property type="match status" value="1"/>
</dbReference>
<dbReference type="Proteomes" id="UP000029859">
    <property type="component" value="Unassembled WGS sequence"/>
</dbReference>
<evidence type="ECO:0000256" key="2">
    <source>
        <dbReference type="ARBA" id="ARBA00007441"/>
    </source>
</evidence>
<reference evidence="8 9" key="1">
    <citation type="submission" date="2014-09" db="EMBL/GenBank/DDBJ databases">
        <title>Draft genome sequence of an obligately methylotrophic methanogen, Methanococcoides methylutens, isolated from marine sediment.</title>
        <authorList>
            <person name="Guan Y."/>
            <person name="Ngugi D.K."/>
            <person name="Blom J."/>
            <person name="Ali S."/>
            <person name="Ferry J.G."/>
            <person name="Stingl U."/>
        </authorList>
    </citation>
    <scope>NUCLEOTIDE SEQUENCE [LARGE SCALE GENOMIC DNA]</scope>
    <source>
        <strain evidence="8 9">DSM 2657</strain>
    </source>
</reference>
<name>A0A099T4X4_METMT</name>
<dbReference type="GO" id="GO:0008483">
    <property type="term" value="F:transaminase activity"/>
    <property type="evidence" value="ECO:0007669"/>
    <property type="project" value="UniProtKB-KW"/>
</dbReference>
<gene>
    <name evidence="8" type="ORF">LI82_04045</name>
</gene>
<evidence type="ECO:0000256" key="1">
    <source>
        <dbReference type="ARBA" id="ARBA00001933"/>
    </source>
</evidence>
<keyword evidence="4" id="KW-0032">Aminotransferase</keyword>
<evidence type="ECO:0000256" key="3">
    <source>
        <dbReference type="ARBA" id="ARBA00011738"/>
    </source>
</evidence>
<keyword evidence="5" id="KW-0808">Transferase</keyword>
<evidence type="ECO:0000256" key="5">
    <source>
        <dbReference type="ARBA" id="ARBA00022679"/>
    </source>
</evidence>
<dbReference type="GO" id="GO:0030170">
    <property type="term" value="F:pyridoxal phosphate binding"/>
    <property type="evidence" value="ECO:0007669"/>
    <property type="project" value="InterPro"/>
</dbReference>
<evidence type="ECO:0000256" key="4">
    <source>
        <dbReference type="ARBA" id="ARBA00022576"/>
    </source>
</evidence>
<accession>A0A099T4X4</accession>
<dbReference type="GO" id="GO:0006520">
    <property type="term" value="P:amino acid metabolic process"/>
    <property type="evidence" value="ECO:0007669"/>
    <property type="project" value="InterPro"/>
</dbReference>
<evidence type="ECO:0000256" key="6">
    <source>
        <dbReference type="ARBA" id="ARBA00022898"/>
    </source>
</evidence>
<comment type="cofactor">
    <cofactor evidence="1">
        <name>pyridoxal 5'-phosphate</name>
        <dbReference type="ChEBI" id="CHEBI:597326"/>
    </cofactor>
</comment>
<evidence type="ECO:0000313" key="8">
    <source>
        <dbReference type="EMBL" id="KGK99208.1"/>
    </source>
</evidence>
<dbReference type="EMBL" id="JRHO01000009">
    <property type="protein sequence ID" value="KGK99208.1"/>
    <property type="molecule type" value="Genomic_DNA"/>
</dbReference>